<gene>
    <name evidence="3" type="ORF">GCM10009716_25380</name>
</gene>
<sequence>MIDEQRVPAAAEETAQQPRPRRFGRKRMLAVAGAAGAALALGGLTACETDEPKRDTGSAQDEPADESEDGDEDTDDDASGSEEGKGEEKPVDSRELSAGDTAVWESGLKVTVSEPEAYTPGEWAMGHTEGNDAYTFTLVIANETEEDVDADMLLIRGRAGEEGVAAEEIWDSENKIGLDMLGTTVRPGKKATSTIAFGVPAGAGFIDLEIEPLFYWDAKPAFWRIDF</sequence>
<dbReference type="Gene3D" id="2.60.40.1240">
    <property type="match status" value="1"/>
</dbReference>
<dbReference type="EMBL" id="BAAAMJ010000026">
    <property type="protein sequence ID" value="GAA1914826.1"/>
    <property type="molecule type" value="Genomic_DNA"/>
</dbReference>
<keyword evidence="4" id="KW-1185">Reference proteome</keyword>
<name>A0ABP5AIH3_9ACTN</name>
<comment type="caution">
    <text evidence="3">The sequence shown here is derived from an EMBL/GenBank/DDBJ whole genome shotgun (WGS) entry which is preliminary data.</text>
</comment>
<evidence type="ECO:0008006" key="5">
    <source>
        <dbReference type="Google" id="ProtNLM"/>
    </source>
</evidence>
<evidence type="ECO:0000256" key="1">
    <source>
        <dbReference type="ARBA" id="ARBA00022729"/>
    </source>
</evidence>
<dbReference type="InterPro" id="IPR029050">
    <property type="entry name" value="Immunoprotect_excell_Ig-like"/>
</dbReference>
<feature type="compositionally biased region" description="Basic and acidic residues" evidence="2">
    <location>
        <begin position="82"/>
        <end position="97"/>
    </location>
</feature>
<organism evidence="3 4">
    <name type="scientific">Streptomyces sodiiphilus</name>
    <dbReference type="NCBI Taxonomy" id="226217"/>
    <lineage>
        <taxon>Bacteria</taxon>
        <taxon>Bacillati</taxon>
        <taxon>Actinomycetota</taxon>
        <taxon>Actinomycetes</taxon>
        <taxon>Kitasatosporales</taxon>
        <taxon>Streptomycetaceae</taxon>
        <taxon>Streptomyces</taxon>
    </lineage>
</organism>
<feature type="region of interest" description="Disordered" evidence="2">
    <location>
        <begin position="45"/>
        <end position="108"/>
    </location>
</feature>
<evidence type="ECO:0000313" key="3">
    <source>
        <dbReference type="EMBL" id="GAA1914826.1"/>
    </source>
</evidence>
<proteinExistence type="predicted"/>
<evidence type="ECO:0000256" key="2">
    <source>
        <dbReference type="SAM" id="MobiDB-lite"/>
    </source>
</evidence>
<accession>A0ABP5AIH3</accession>
<evidence type="ECO:0000313" key="4">
    <source>
        <dbReference type="Proteomes" id="UP001501303"/>
    </source>
</evidence>
<feature type="region of interest" description="Disordered" evidence="2">
    <location>
        <begin position="1"/>
        <end position="26"/>
    </location>
</feature>
<dbReference type="RefSeq" id="WP_344261614.1">
    <property type="nucleotide sequence ID" value="NZ_BAAAMJ010000026.1"/>
</dbReference>
<dbReference type="Proteomes" id="UP001501303">
    <property type="component" value="Unassembled WGS sequence"/>
</dbReference>
<protein>
    <recommendedName>
        <fullName evidence="5">DUF4352 domain-containing protein</fullName>
    </recommendedName>
</protein>
<keyword evidence="1" id="KW-0732">Signal</keyword>
<feature type="compositionally biased region" description="Acidic residues" evidence="2">
    <location>
        <begin position="62"/>
        <end position="80"/>
    </location>
</feature>
<reference evidence="4" key="1">
    <citation type="journal article" date="2019" name="Int. J. Syst. Evol. Microbiol.">
        <title>The Global Catalogue of Microorganisms (GCM) 10K type strain sequencing project: providing services to taxonomists for standard genome sequencing and annotation.</title>
        <authorList>
            <consortium name="The Broad Institute Genomics Platform"/>
            <consortium name="The Broad Institute Genome Sequencing Center for Infectious Disease"/>
            <person name="Wu L."/>
            <person name="Ma J."/>
        </authorList>
    </citation>
    <scope>NUCLEOTIDE SEQUENCE [LARGE SCALE GENOMIC DNA]</scope>
    <source>
        <strain evidence="4">JCM 13581</strain>
    </source>
</reference>